<sequence>MPIRSTHLATMSAAIAGAVDEGERVTEEPQDGAAAASPELVDERDHAGDAGPPRSYGALGAARSHNGSPA</sequence>
<accession>A0ABP7F8E7</accession>
<protein>
    <submittedName>
        <fullName evidence="2">Uncharacterized protein</fullName>
    </submittedName>
</protein>
<feature type="region of interest" description="Disordered" evidence="1">
    <location>
        <begin position="20"/>
        <end position="70"/>
    </location>
</feature>
<organism evidence="2 3">
    <name type="scientific">Salinactinospora qingdaonensis</name>
    <dbReference type="NCBI Taxonomy" id="702744"/>
    <lineage>
        <taxon>Bacteria</taxon>
        <taxon>Bacillati</taxon>
        <taxon>Actinomycetota</taxon>
        <taxon>Actinomycetes</taxon>
        <taxon>Streptosporangiales</taxon>
        <taxon>Nocardiopsidaceae</taxon>
        <taxon>Salinactinospora</taxon>
    </lineage>
</organism>
<dbReference type="EMBL" id="BAABDD010000003">
    <property type="protein sequence ID" value="GAA3730470.1"/>
    <property type="molecule type" value="Genomic_DNA"/>
</dbReference>
<gene>
    <name evidence="2" type="ORF">GCM10022402_08940</name>
</gene>
<proteinExistence type="predicted"/>
<keyword evidence="3" id="KW-1185">Reference proteome</keyword>
<reference evidence="3" key="1">
    <citation type="journal article" date="2019" name="Int. J. Syst. Evol. Microbiol.">
        <title>The Global Catalogue of Microorganisms (GCM) 10K type strain sequencing project: providing services to taxonomists for standard genome sequencing and annotation.</title>
        <authorList>
            <consortium name="The Broad Institute Genomics Platform"/>
            <consortium name="The Broad Institute Genome Sequencing Center for Infectious Disease"/>
            <person name="Wu L."/>
            <person name="Ma J."/>
        </authorList>
    </citation>
    <scope>NUCLEOTIDE SEQUENCE [LARGE SCALE GENOMIC DNA]</scope>
    <source>
        <strain evidence="3">JCM 17137</strain>
    </source>
</reference>
<comment type="caution">
    <text evidence="2">The sequence shown here is derived from an EMBL/GenBank/DDBJ whole genome shotgun (WGS) entry which is preliminary data.</text>
</comment>
<name>A0ABP7F8E7_9ACTN</name>
<evidence type="ECO:0000256" key="1">
    <source>
        <dbReference type="SAM" id="MobiDB-lite"/>
    </source>
</evidence>
<evidence type="ECO:0000313" key="2">
    <source>
        <dbReference type="EMBL" id="GAA3730470.1"/>
    </source>
</evidence>
<evidence type="ECO:0000313" key="3">
    <source>
        <dbReference type="Proteomes" id="UP001500908"/>
    </source>
</evidence>
<dbReference type="Proteomes" id="UP001500908">
    <property type="component" value="Unassembled WGS sequence"/>
</dbReference>
<dbReference type="RefSeq" id="WP_344967566.1">
    <property type="nucleotide sequence ID" value="NZ_BAABDD010000003.1"/>
</dbReference>